<evidence type="ECO:0000313" key="3">
    <source>
        <dbReference type="Proteomes" id="UP000321393"/>
    </source>
</evidence>
<accession>A0A5A7U0B1</accession>
<dbReference type="PANTHER" id="PTHR16469:SF27">
    <property type="entry name" value="UBIQUITIN-ASSOCIATED AND SH3 DOMAIN-CONTAINING BA-RELATED"/>
    <property type="match status" value="1"/>
</dbReference>
<sequence>MTEPHHLLWQFLIHDCMPRTFRQVWSPCLWSVRTWSGELVLLTSWSTIKGKKIQHQIQSASGKADDREGGQNSEGRRLDSVREGAAGLKGEQLDTGGEGGVRLEGQAKRYAAGGEEAELKIEEDGAGRLYARRAEVKLALFASMESTSPDFYQNLVVLRHADRLDFSDHSWTATADRPWDPPLMEDGFVRAFNSGRAILNDLGSPIHRIFVSPFLRCLQTAAQIVAAVHHVSADSAATSQLKVSIEYGLCEKLNHKAIPPEVAPKDWNWGFNISDLQTILPTVSTDHSVEPIYEEAQTKLPMPQFGEVPTIIRSRFEQVFKTLADRYHSQNIMLITHGIGVGVVVSTVLKNTRVFHVDYCGYAILRRPIFLNHDSFVAGNFELCSLDDTAALHKRTVFVYSQQRP</sequence>
<dbReference type="OrthoDB" id="414418at2759"/>
<dbReference type="InterPro" id="IPR013078">
    <property type="entry name" value="His_Pase_superF_clade-1"/>
</dbReference>
<comment type="caution">
    <text evidence="2">The sequence shown here is derived from an EMBL/GenBank/DDBJ whole genome shotgun (WGS) entry which is preliminary data.</text>
</comment>
<dbReference type="SUPFAM" id="SSF53254">
    <property type="entry name" value="Phosphoglycerate mutase-like"/>
    <property type="match status" value="1"/>
</dbReference>
<dbReference type="CDD" id="cd07067">
    <property type="entry name" value="HP_PGM_like"/>
    <property type="match status" value="1"/>
</dbReference>
<reference evidence="2 3" key="1">
    <citation type="submission" date="2019-08" db="EMBL/GenBank/DDBJ databases">
        <title>Draft genome sequences of two oriental melons (Cucumis melo L. var makuwa).</title>
        <authorList>
            <person name="Kwon S.-Y."/>
        </authorList>
    </citation>
    <scope>NUCLEOTIDE SEQUENCE [LARGE SCALE GENOMIC DNA]</scope>
    <source>
        <strain evidence="3">cv. SW 3</strain>
        <tissue evidence="2">Leaf</tissue>
    </source>
</reference>
<dbReference type="Gene3D" id="3.40.50.1240">
    <property type="entry name" value="Phosphoglycerate mutase-like"/>
    <property type="match status" value="1"/>
</dbReference>
<dbReference type="PANTHER" id="PTHR16469">
    <property type="entry name" value="UBIQUITIN-ASSOCIATED AND SH3 DOMAIN-CONTAINING BA-RELATED"/>
    <property type="match status" value="1"/>
</dbReference>
<dbReference type="EMBL" id="SSTE01012362">
    <property type="protein sequence ID" value="KAA0048840.1"/>
    <property type="molecule type" value="Genomic_DNA"/>
</dbReference>
<proteinExistence type="predicted"/>
<protein>
    <submittedName>
        <fullName evidence="2">Phosphoglycerate mutase family protein</fullName>
    </submittedName>
</protein>
<dbReference type="InterPro" id="IPR029033">
    <property type="entry name" value="His_PPase_superfam"/>
</dbReference>
<organism evidence="2 3">
    <name type="scientific">Cucumis melo var. makuwa</name>
    <name type="common">Oriental melon</name>
    <dbReference type="NCBI Taxonomy" id="1194695"/>
    <lineage>
        <taxon>Eukaryota</taxon>
        <taxon>Viridiplantae</taxon>
        <taxon>Streptophyta</taxon>
        <taxon>Embryophyta</taxon>
        <taxon>Tracheophyta</taxon>
        <taxon>Spermatophyta</taxon>
        <taxon>Magnoliopsida</taxon>
        <taxon>eudicotyledons</taxon>
        <taxon>Gunneridae</taxon>
        <taxon>Pentapetalae</taxon>
        <taxon>rosids</taxon>
        <taxon>fabids</taxon>
        <taxon>Cucurbitales</taxon>
        <taxon>Cucurbitaceae</taxon>
        <taxon>Benincaseae</taxon>
        <taxon>Cucumis</taxon>
    </lineage>
</organism>
<name>A0A5A7U0B1_CUCMM</name>
<dbReference type="InterPro" id="IPR051710">
    <property type="entry name" value="Phosphatase_SH3-domain"/>
</dbReference>
<feature type="region of interest" description="Disordered" evidence="1">
    <location>
        <begin position="56"/>
        <end position="100"/>
    </location>
</feature>
<feature type="compositionally biased region" description="Basic and acidic residues" evidence="1">
    <location>
        <begin position="63"/>
        <end position="82"/>
    </location>
</feature>
<dbReference type="STRING" id="1194695.A0A5A7U0B1"/>
<evidence type="ECO:0000256" key="1">
    <source>
        <dbReference type="SAM" id="MobiDB-lite"/>
    </source>
</evidence>
<dbReference type="AlphaFoldDB" id="A0A5A7U0B1"/>
<gene>
    <name evidence="2" type="ORF">E6C27_scaffold171G00530</name>
</gene>
<evidence type="ECO:0000313" key="2">
    <source>
        <dbReference type="EMBL" id="KAA0048840.1"/>
    </source>
</evidence>
<dbReference type="Proteomes" id="UP000321393">
    <property type="component" value="Unassembled WGS sequence"/>
</dbReference>